<feature type="domain" description="Acyltransferase 3" evidence="3">
    <location>
        <begin position="529"/>
        <end position="919"/>
    </location>
</feature>
<feature type="transmembrane region" description="Helical" evidence="2">
    <location>
        <begin position="832"/>
        <end position="856"/>
    </location>
</feature>
<feature type="transmembrane region" description="Helical" evidence="2">
    <location>
        <begin position="533"/>
        <end position="552"/>
    </location>
</feature>
<dbReference type="PANTHER" id="PTHR11161:SF70">
    <property type="entry name" value="ACYLTRANSFERASE 3 DOMAIN-CONTAINING PROTEIN"/>
    <property type="match status" value="1"/>
</dbReference>
<dbReference type="InterPro" id="IPR011008">
    <property type="entry name" value="Dimeric_a/b-barrel"/>
</dbReference>
<evidence type="ECO:0000259" key="3">
    <source>
        <dbReference type="Pfam" id="PF01757"/>
    </source>
</evidence>
<dbReference type="SUPFAM" id="SSF54909">
    <property type="entry name" value="Dimeric alpha+beta barrel"/>
    <property type="match status" value="2"/>
</dbReference>
<dbReference type="InterPro" id="IPR052728">
    <property type="entry name" value="O2_lipid_transport_reg"/>
</dbReference>
<feature type="transmembrane region" description="Helical" evidence="2">
    <location>
        <begin position="761"/>
        <end position="780"/>
    </location>
</feature>
<feature type="transmembrane region" description="Helical" evidence="2">
    <location>
        <begin position="792"/>
        <end position="812"/>
    </location>
</feature>
<proteinExistence type="predicted"/>
<sequence length="971" mass="111253">MQLRRVFTKTSKLNKFCRQSCRPNFSFFRGRNAGKPIGSHSVMLADKSTIYGLSKHKIRPGSMSDYLTCYDAYRRTLESRSSSELLGSWRCIFGDEDLAVHLWKFTKGYVSVDEVTNLKLNDHKVMGQEDLFARYCENRSNSLMLSFSFWKLPSRRPPRHIYELRSYALRAGTMLEWANNWTKAIKYRREANQEVGGFFTQIGRLYVVNHIWAYESLEARRIVRENTWLTPGWDLNVAYTVPLILKMDSTIMVTRVRRCRRRRDTYISCCGCSCACWSPKQQRMLVNVVVGGDELLFPPVKSLPVNIDFVLYVGAALSQQNGSVCAALYEQSLREMFGHDMAKAALFKAFFSSFVVTSAQDNVTLEHWKWMARDLQCKMNRLTYGNTTRIPTQYCTYSVWENKFPDELADGLTYGFCMPSLCSANDIEGILPNLQVYRALNLSYPKRELMCVPGYQPYAWWEYAHVHIVIAFIALLLIAVACATLADIRAKPLQRDTDRIAFRLLRNFSAIRSCRRLWFDGGSQSSVGCLHGIRVITMAWILLSHLVCYSQSVVNNVDELRRSYRESFLAQIIYNGTYRVATFFIISGALFSYSMLGRLRKTSPRNQLSWRFCLVIVLNRYLRLLPVYAFSIALLVGLLPHFSEFPTWYVVDPLRQCSRSWWKNLLYISNLEHVQLCMSWTWYLAADFQLFVLHLPVVLLLLKRPVVASLVTTVLLVCSAVVKAALVYARSYPPSLMLLVPIEGYNPNVANYTFDVYMKPYGWWGSYLVGMYFGYVLFGLKQHGVRPVWCHLAAALGVALKCLCLFSVYWTVQGWRSTAFDLAYVGLSPALWGLGWALVIFACHCNPSGLLNCFLGCRFWVPLSNMTYSCYLIHCIVIFAFLEPYAKSGVNGPFLPTYSHLETASIFGLILFASYLCSGVLFFLVEAPFDGIRSSLLRPWFRVDHREPDSSQETSPFRSEHAKMASGGDAQ</sequence>
<name>A0A5S6QPP7_TRIMR</name>
<dbReference type="STRING" id="70415.A0A5S6QPP7"/>
<feature type="region of interest" description="Disordered" evidence="1">
    <location>
        <begin position="946"/>
        <end position="971"/>
    </location>
</feature>
<dbReference type="Pfam" id="PF07978">
    <property type="entry name" value="NIPSNAP"/>
    <property type="match status" value="1"/>
</dbReference>
<dbReference type="AlphaFoldDB" id="A0A5S6QPP7"/>
<feature type="transmembrane region" description="Helical" evidence="2">
    <location>
        <begin position="709"/>
        <end position="729"/>
    </location>
</feature>
<keyword evidence="2" id="KW-1133">Transmembrane helix</keyword>
<dbReference type="Pfam" id="PF01757">
    <property type="entry name" value="Acyl_transf_3"/>
    <property type="match status" value="1"/>
</dbReference>
<evidence type="ECO:0000256" key="1">
    <source>
        <dbReference type="SAM" id="MobiDB-lite"/>
    </source>
</evidence>
<dbReference type="GO" id="GO:0016747">
    <property type="term" value="F:acyltransferase activity, transferring groups other than amino-acyl groups"/>
    <property type="evidence" value="ECO:0007669"/>
    <property type="project" value="InterPro"/>
</dbReference>
<feature type="transmembrane region" description="Helical" evidence="2">
    <location>
        <begin position="621"/>
        <end position="642"/>
    </location>
</feature>
<evidence type="ECO:0000313" key="6">
    <source>
        <dbReference type="WBParaSite" id="TMUE_2000009210.1"/>
    </source>
</evidence>
<dbReference type="InterPro" id="IPR012577">
    <property type="entry name" value="NIPSNAP"/>
</dbReference>
<dbReference type="PANTHER" id="PTHR11161">
    <property type="entry name" value="O-ACYLTRANSFERASE"/>
    <property type="match status" value="1"/>
</dbReference>
<protein>
    <submittedName>
        <fullName evidence="6">Nose resistant to fluoxetine protein 6</fullName>
    </submittedName>
</protein>
<feature type="transmembrane region" description="Helical" evidence="2">
    <location>
        <begin position="906"/>
        <end position="925"/>
    </location>
</feature>
<reference evidence="6" key="1">
    <citation type="submission" date="2019-12" db="UniProtKB">
        <authorList>
            <consortium name="WormBaseParasite"/>
        </authorList>
    </citation>
    <scope>IDENTIFICATION</scope>
</reference>
<feature type="transmembrane region" description="Helical" evidence="2">
    <location>
        <begin position="868"/>
        <end position="886"/>
    </location>
</feature>
<evidence type="ECO:0000256" key="2">
    <source>
        <dbReference type="SAM" id="Phobius"/>
    </source>
</evidence>
<organism evidence="5 6">
    <name type="scientific">Trichuris muris</name>
    <name type="common">Mouse whipworm</name>
    <dbReference type="NCBI Taxonomy" id="70415"/>
    <lineage>
        <taxon>Eukaryota</taxon>
        <taxon>Metazoa</taxon>
        <taxon>Ecdysozoa</taxon>
        <taxon>Nematoda</taxon>
        <taxon>Enoplea</taxon>
        <taxon>Dorylaimia</taxon>
        <taxon>Trichinellida</taxon>
        <taxon>Trichuridae</taxon>
        <taxon>Trichuris</taxon>
    </lineage>
</organism>
<dbReference type="WBParaSite" id="TMUE_2000009210.1">
    <property type="protein sequence ID" value="TMUE_2000009210.1"/>
    <property type="gene ID" value="WBGene00293004"/>
</dbReference>
<feature type="domain" description="NIPSNAP" evidence="4">
    <location>
        <begin position="162"/>
        <end position="253"/>
    </location>
</feature>
<keyword evidence="2" id="KW-0812">Transmembrane</keyword>
<dbReference type="InterPro" id="IPR002656">
    <property type="entry name" value="Acyl_transf_3_dom"/>
</dbReference>
<evidence type="ECO:0000313" key="5">
    <source>
        <dbReference type="Proteomes" id="UP000046395"/>
    </source>
</evidence>
<keyword evidence="5" id="KW-1185">Reference proteome</keyword>
<feature type="transmembrane region" description="Helical" evidence="2">
    <location>
        <begin position="460"/>
        <end position="486"/>
    </location>
</feature>
<feature type="transmembrane region" description="Helical" evidence="2">
    <location>
        <begin position="680"/>
        <end position="702"/>
    </location>
</feature>
<dbReference type="Gene3D" id="3.30.70.100">
    <property type="match status" value="2"/>
</dbReference>
<accession>A0A5S6QPP7</accession>
<feature type="transmembrane region" description="Helical" evidence="2">
    <location>
        <begin position="572"/>
        <end position="596"/>
    </location>
</feature>
<dbReference type="Proteomes" id="UP000046395">
    <property type="component" value="Unassembled WGS sequence"/>
</dbReference>
<keyword evidence="2" id="KW-0472">Membrane</keyword>
<evidence type="ECO:0000259" key="4">
    <source>
        <dbReference type="Pfam" id="PF07978"/>
    </source>
</evidence>